<reference evidence="5" key="2">
    <citation type="journal article" date="2021" name="PeerJ">
        <title>Extensive microbial diversity within the chicken gut microbiome revealed by metagenomics and culture.</title>
        <authorList>
            <person name="Gilroy R."/>
            <person name="Ravi A."/>
            <person name="Getino M."/>
            <person name="Pursley I."/>
            <person name="Horton D.L."/>
            <person name="Alikhan N.F."/>
            <person name="Baker D."/>
            <person name="Gharbi K."/>
            <person name="Hall N."/>
            <person name="Watson M."/>
            <person name="Adriaenssens E.M."/>
            <person name="Foster-Nyarko E."/>
            <person name="Jarju S."/>
            <person name="Secka A."/>
            <person name="Antonio M."/>
            <person name="Oren A."/>
            <person name="Chaudhuri R.R."/>
            <person name="La Ragione R."/>
            <person name="Hildebrand F."/>
            <person name="Pallen M.J."/>
        </authorList>
    </citation>
    <scope>NUCLEOTIDE SEQUENCE</scope>
    <source>
        <strain evidence="5">14508</strain>
    </source>
</reference>
<dbReference type="EMBL" id="DVKI01000079">
    <property type="protein sequence ID" value="HIT17224.1"/>
    <property type="molecule type" value="Genomic_DNA"/>
</dbReference>
<comment type="caution">
    <text evidence="5">The sequence shown here is derived from an EMBL/GenBank/DDBJ whole genome shotgun (WGS) entry which is preliminary data.</text>
</comment>
<dbReference type="SUPFAM" id="SSF46785">
    <property type="entry name" value="Winged helix' DNA-binding domain"/>
    <property type="match status" value="1"/>
</dbReference>
<feature type="domain" description="HTH marR-type" evidence="4">
    <location>
        <begin position="1"/>
        <end position="138"/>
    </location>
</feature>
<dbReference type="PANTHER" id="PTHR42756">
    <property type="entry name" value="TRANSCRIPTIONAL REGULATOR, MARR"/>
    <property type="match status" value="1"/>
</dbReference>
<dbReference type="InterPro" id="IPR036390">
    <property type="entry name" value="WH_DNA-bd_sf"/>
</dbReference>
<evidence type="ECO:0000259" key="4">
    <source>
        <dbReference type="PROSITE" id="PS50995"/>
    </source>
</evidence>
<dbReference type="GO" id="GO:0003677">
    <property type="term" value="F:DNA binding"/>
    <property type="evidence" value="ECO:0007669"/>
    <property type="project" value="UniProtKB-KW"/>
</dbReference>
<sequence length="143" mass="16630">MKKHYGGTLVSQIKQLQDRIFNKILKEEGIYEFNGQQGRILFSLWKDEKLSLIELSKRTSLAKTTLSSMVERMKNDGLLIIEESKEDKRSLIIYLSNKTLSLESKINRATKRMGDIFYKGLSEEEASELDRLLNKVKENLKDE</sequence>
<evidence type="ECO:0000313" key="6">
    <source>
        <dbReference type="Proteomes" id="UP000886893"/>
    </source>
</evidence>
<dbReference type="InterPro" id="IPR000835">
    <property type="entry name" value="HTH_MarR-typ"/>
</dbReference>
<evidence type="ECO:0000256" key="1">
    <source>
        <dbReference type="ARBA" id="ARBA00023015"/>
    </source>
</evidence>
<accession>A0A9D1G7T0</accession>
<dbReference type="PROSITE" id="PS50995">
    <property type="entry name" value="HTH_MARR_2"/>
    <property type="match status" value="1"/>
</dbReference>
<evidence type="ECO:0000256" key="2">
    <source>
        <dbReference type="ARBA" id="ARBA00023125"/>
    </source>
</evidence>
<name>A0A9D1G7T0_9FIRM</name>
<keyword evidence="3" id="KW-0804">Transcription</keyword>
<gene>
    <name evidence="5" type="ORF">IAD04_02445</name>
</gene>
<evidence type="ECO:0000313" key="5">
    <source>
        <dbReference type="EMBL" id="HIT17224.1"/>
    </source>
</evidence>
<dbReference type="PANTHER" id="PTHR42756:SF1">
    <property type="entry name" value="TRANSCRIPTIONAL REPRESSOR OF EMRAB OPERON"/>
    <property type="match status" value="1"/>
</dbReference>
<dbReference type="AlphaFoldDB" id="A0A9D1G7T0"/>
<evidence type="ECO:0000256" key="3">
    <source>
        <dbReference type="ARBA" id="ARBA00023163"/>
    </source>
</evidence>
<dbReference type="Proteomes" id="UP000886893">
    <property type="component" value="Unassembled WGS sequence"/>
</dbReference>
<dbReference type="Gene3D" id="1.10.10.10">
    <property type="entry name" value="Winged helix-like DNA-binding domain superfamily/Winged helix DNA-binding domain"/>
    <property type="match status" value="1"/>
</dbReference>
<organism evidence="5 6">
    <name type="scientific">Candidatus Caccosoma faecigallinarum</name>
    <dbReference type="NCBI Taxonomy" id="2840720"/>
    <lineage>
        <taxon>Bacteria</taxon>
        <taxon>Bacillati</taxon>
        <taxon>Bacillota</taxon>
        <taxon>Bacillota incertae sedis</taxon>
        <taxon>Candidatus Caccosoma</taxon>
    </lineage>
</organism>
<dbReference type="InterPro" id="IPR036388">
    <property type="entry name" value="WH-like_DNA-bd_sf"/>
</dbReference>
<reference evidence="5" key="1">
    <citation type="submission" date="2020-10" db="EMBL/GenBank/DDBJ databases">
        <authorList>
            <person name="Gilroy R."/>
        </authorList>
    </citation>
    <scope>NUCLEOTIDE SEQUENCE</scope>
    <source>
        <strain evidence="5">14508</strain>
    </source>
</reference>
<dbReference type="SMART" id="SM00347">
    <property type="entry name" value="HTH_MARR"/>
    <property type="match status" value="1"/>
</dbReference>
<dbReference type="Pfam" id="PF01047">
    <property type="entry name" value="MarR"/>
    <property type="match status" value="1"/>
</dbReference>
<proteinExistence type="predicted"/>
<keyword evidence="2" id="KW-0238">DNA-binding</keyword>
<keyword evidence="1" id="KW-0805">Transcription regulation</keyword>
<dbReference type="PRINTS" id="PR00598">
    <property type="entry name" value="HTHMARR"/>
</dbReference>
<protein>
    <submittedName>
        <fullName evidence="5">MarR family transcriptional regulator</fullName>
    </submittedName>
</protein>
<dbReference type="GO" id="GO:0003700">
    <property type="term" value="F:DNA-binding transcription factor activity"/>
    <property type="evidence" value="ECO:0007669"/>
    <property type="project" value="InterPro"/>
</dbReference>